<dbReference type="AlphaFoldDB" id="A0AA41MH02"/>
<reference evidence="3" key="1">
    <citation type="submission" date="2020-03" db="EMBL/GenBank/DDBJ databases">
        <title>Studies in the Genomics of Life Span.</title>
        <authorList>
            <person name="Glass D."/>
        </authorList>
    </citation>
    <scope>NUCLEOTIDE SEQUENCE</scope>
    <source>
        <strain evidence="3">SUZIE</strain>
        <tissue evidence="3">Muscle</tissue>
    </source>
</reference>
<gene>
    <name evidence="3" type="ORF">SUZIE_114855</name>
</gene>
<proteinExistence type="predicted"/>
<feature type="region of interest" description="Disordered" evidence="2">
    <location>
        <begin position="92"/>
        <end position="195"/>
    </location>
</feature>
<comment type="caution">
    <text evidence="3">The sequence shown here is derived from an EMBL/GenBank/DDBJ whole genome shotgun (WGS) entry which is preliminary data.</text>
</comment>
<dbReference type="EMBL" id="JAATJV010175254">
    <property type="protein sequence ID" value="MBZ3871819.1"/>
    <property type="molecule type" value="Genomic_DNA"/>
</dbReference>
<dbReference type="GO" id="GO:0006888">
    <property type="term" value="P:endoplasmic reticulum to Golgi vesicle-mediated transport"/>
    <property type="evidence" value="ECO:0007669"/>
    <property type="project" value="TreeGrafter"/>
</dbReference>
<sequence>MRDKKENSNCQLQMKRRFWLQRKLKLMSRELKKWRKNYRKELSFKNQSATYEKKAHDNWLKACAAERAIAEEKREAANLRHKLLEMTQKMAMRQDEPEIVKPKPGRPNTQNPPRRGPLSQNGSFGLSPWSSEASGKRFASDRRCDPAPMNSSSTSSSLAKMIDEGKVNMATKGTSPFPGVSLMDSPVGGPLPPPV</sequence>
<keyword evidence="4" id="KW-1185">Reference proteome</keyword>
<dbReference type="GO" id="GO:0009306">
    <property type="term" value="P:protein secretion"/>
    <property type="evidence" value="ECO:0007669"/>
    <property type="project" value="TreeGrafter"/>
</dbReference>
<dbReference type="PANTHER" id="PTHR23158">
    <property type="entry name" value="MELANOMA INHIBITORY ACTIVITY-RELATED"/>
    <property type="match status" value="1"/>
</dbReference>
<dbReference type="GO" id="GO:0005789">
    <property type="term" value="C:endoplasmic reticulum membrane"/>
    <property type="evidence" value="ECO:0007669"/>
    <property type="project" value="TreeGrafter"/>
</dbReference>
<dbReference type="Proteomes" id="UP001166674">
    <property type="component" value="Unassembled WGS sequence"/>
</dbReference>
<dbReference type="GO" id="GO:0070971">
    <property type="term" value="C:endoplasmic reticulum exit site"/>
    <property type="evidence" value="ECO:0007669"/>
    <property type="project" value="TreeGrafter"/>
</dbReference>
<feature type="compositionally biased region" description="Basic and acidic residues" evidence="2">
    <location>
        <begin position="134"/>
        <end position="145"/>
    </location>
</feature>
<keyword evidence="1" id="KW-0175">Coiled coil</keyword>
<dbReference type="PANTHER" id="PTHR23158:SF54">
    <property type="entry name" value="TRANSPORT AND GOLGI ORGANIZATION PROTEIN 1 HOMOLOG"/>
    <property type="match status" value="1"/>
</dbReference>
<organism evidence="3 4">
    <name type="scientific">Sciurus carolinensis</name>
    <name type="common">Eastern gray squirrel</name>
    <dbReference type="NCBI Taxonomy" id="30640"/>
    <lineage>
        <taxon>Eukaryota</taxon>
        <taxon>Metazoa</taxon>
        <taxon>Chordata</taxon>
        <taxon>Craniata</taxon>
        <taxon>Vertebrata</taxon>
        <taxon>Euteleostomi</taxon>
        <taxon>Mammalia</taxon>
        <taxon>Eutheria</taxon>
        <taxon>Euarchontoglires</taxon>
        <taxon>Glires</taxon>
        <taxon>Rodentia</taxon>
        <taxon>Sciuromorpha</taxon>
        <taxon>Sciuridae</taxon>
        <taxon>Sciurinae</taxon>
        <taxon>Sciurini</taxon>
        <taxon>Sciurus</taxon>
    </lineage>
</organism>
<name>A0AA41MH02_SCICA</name>
<feature type="compositionally biased region" description="Basic and acidic residues" evidence="2">
    <location>
        <begin position="92"/>
        <end position="101"/>
    </location>
</feature>
<dbReference type="GO" id="GO:0035459">
    <property type="term" value="P:vesicle cargo loading"/>
    <property type="evidence" value="ECO:0007669"/>
    <property type="project" value="TreeGrafter"/>
</dbReference>
<feature type="compositionally biased region" description="Polar residues" evidence="2">
    <location>
        <begin position="107"/>
        <end position="133"/>
    </location>
</feature>
<dbReference type="InterPro" id="IPR051500">
    <property type="entry name" value="cTAGE_MIA/OTOR"/>
</dbReference>
<protein>
    <submittedName>
        <fullName evidence="3">Melanoma inhibitory activity protein 3</fullName>
    </submittedName>
</protein>
<accession>A0AA41MH02</accession>
<evidence type="ECO:0000256" key="1">
    <source>
        <dbReference type="ARBA" id="ARBA00023054"/>
    </source>
</evidence>
<evidence type="ECO:0000313" key="4">
    <source>
        <dbReference type="Proteomes" id="UP001166674"/>
    </source>
</evidence>
<evidence type="ECO:0000256" key="2">
    <source>
        <dbReference type="SAM" id="MobiDB-lite"/>
    </source>
</evidence>
<evidence type="ECO:0000313" key="3">
    <source>
        <dbReference type="EMBL" id="MBZ3871819.1"/>
    </source>
</evidence>